<dbReference type="AlphaFoldDB" id="A0A3R5WGK5"/>
<gene>
    <name evidence="2" type="ORF">DWY29_12725</name>
</gene>
<feature type="transmembrane region" description="Helical" evidence="1">
    <location>
        <begin position="7"/>
        <end position="26"/>
    </location>
</feature>
<comment type="caution">
    <text evidence="2">The sequence shown here is derived from an EMBL/GenBank/DDBJ whole genome shotgun (WGS) entry which is preliminary data.</text>
</comment>
<dbReference type="Proteomes" id="UP000285820">
    <property type="component" value="Unassembled WGS sequence"/>
</dbReference>
<proteinExistence type="predicted"/>
<dbReference type="EMBL" id="QRUN01000021">
    <property type="protein sequence ID" value="RGR66548.1"/>
    <property type="molecule type" value="Genomic_DNA"/>
</dbReference>
<name>A0A3R5WGK5_9FIRM</name>
<keyword evidence="1" id="KW-1133">Transmembrane helix</keyword>
<feature type="transmembrane region" description="Helical" evidence="1">
    <location>
        <begin position="32"/>
        <end position="55"/>
    </location>
</feature>
<evidence type="ECO:0000313" key="2">
    <source>
        <dbReference type="EMBL" id="RGR66548.1"/>
    </source>
</evidence>
<reference evidence="2 3" key="1">
    <citation type="submission" date="2018-08" db="EMBL/GenBank/DDBJ databases">
        <title>A genome reference for cultivated species of the human gut microbiota.</title>
        <authorList>
            <person name="Zou Y."/>
            <person name="Xue W."/>
            <person name="Luo G."/>
        </authorList>
    </citation>
    <scope>NUCLEOTIDE SEQUENCE [LARGE SCALE GENOMIC DNA]</scope>
    <source>
        <strain evidence="2 3">AF24-4</strain>
    </source>
</reference>
<protein>
    <submittedName>
        <fullName evidence="2">Uncharacterized protein</fullName>
    </submittedName>
</protein>
<keyword evidence="1" id="KW-0472">Membrane</keyword>
<sequence length="76" mass="8964">MKYISKISKISSFIFYIFLLCQLWHLCQYGSIRSHFFGVVICTVGFTAAVIVWLVSRRKKLEEDTERIINDWGIPF</sequence>
<organism evidence="2 3">
    <name type="scientific">Roseburia inulinivorans</name>
    <dbReference type="NCBI Taxonomy" id="360807"/>
    <lineage>
        <taxon>Bacteria</taxon>
        <taxon>Bacillati</taxon>
        <taxon>Bacillota</taxon>
        <taxon>Clostridia</taxon>
        <taxon>Lachnospirales</taxon>
        <taxon>Lachnospiraceae</taxon>
        <taxon>Roseburia</taxon>
    </lineage>
</organism>
<accession>A0A3R5WGK5</accession>
<evidence type="ECO:0000313" key="3">
    <source>
        <dbReference type="Proteomes" id="UP000285820"/>
    </source>
</evidence>
<evidence type="ECO:0000256" key="1">
    <source>
        <dbReference type="SAM" id="Phobius"/>
    </source>
</evidence>
<keyword evidence="1" id="KW-0812">Transmembrane</keyword>